<protein>
    <submittedName>
        <fullName evidence="1">Uncharacterized protein</fullName>
    </submittedName>
</protein>
<comment type="caution">
    <text evidence="1">The sequence shown here is derived from an EMBL/GenBank/DDBJ whole genome shotgun (WGS) entry which is preliminary data.</text>
</comment>
<evidence type="ECO:0000313" key="1">
    <source>
        <dbReference type="EMBL" id="NKQ59323.1"/>
    </source>
</evidence>
<gene>
    <name evidence="1" type="ORF">HFP15_41455</name>
</gene>
<evidence type="ECO:0000313" key="2">
    <source>
        <dbReference type="Proteomes" id="UP000715441"/>
    </source>
</evidence>
<dbReference type="EMBL" id="JAAXLS010000091">
    <property type="protein sequence ID" value="NKQ59323.1"/>
    <property type="molecule type" value="Genomic_DNA"/>
</dbReference>
<dbReference type="Proteomes" id="UP000715441">
    <property type="component" value="Unassembled WGS sequence"/>
</dbReference>
<keyword evidence="2" id="KW-1185">Reference proteome</keyword>
<accession>A0ABX1JHN9</accession>
<dbReference type="PROSITE" id="PS51257">
    <property type="entry name" value="PROKAR_LIPOPROTEIN"/>
    <property type="match status" value="1"/>
</dbReference>
<organism evidence="1 2">
    <name type="scientific">Amycolatopsis acididurans</name>
    <dbReference type="NCBI Taxonomy" id="2724524"/>
    <lineage>
        <taxon>Bacteria</taxon>
        <taxon>Bacillati</taxon>
        <taxon>Actinomycetota</taxon>
        <taxon>Actinomycetes</taxon>
        <taxon>Pseudonocardiales</taxon>
        <taxon>Pseudonocardiaceae</taxon>
        <taxon>Amycolatopsis</taxon>
    </lineage>
</organism>
<dbReference type="RefSeq" id="WP_168524002.1">
    <property type="nucleotide sequence ID" value="NZ_JAAXLS010000091.1"/>
</dbReference>
<reference evidence="1 2" key="1">
    <citation type="submission" date="2020-04" db="EMBL/GenBank/DDBJ databases">
        <title>Novel species.</title>
        <authorList>
            <person name="Teo W.F.A."/>
            <person name="Lipun K."/>
            <person name="Srisuk N."/>
            <person name="Duangmal K."/>
        </authorList>
    </citation>
    <scope>NUCLEOTIDE SEQUENCE [LARGE SCALE GENOMIC DNA]</scope>
    <source>
        <strain evidence="1 2">K13G38</strain>
    </source>
</reference>
<proteinExistence type="predicted"/>
<name>A0ABX1JHN9_9PSEU</name>
<sequence>MTKIMTIGNPGTMLSCAIPMSAAAGQGAGMRWSERALFTTHGVRVRLGNAAFDLAAPAYIDVPTAKQPKYHVPHPLLERSP</sequence>